<dbReference type="GO" id="GO:0005524">
    <property type="term" value="F:ATP binding"/>
    <property type="evidence" value="ECO:0007669"/>
    <property type="project" value="UniProtKB-UniRule"/>
</dbReference>
<dbReference type="InterPro" id="IPR011009">
    <property type="entry name" value="Kinase-like_dom_sf"/>
</dbReference>
<evidence type="ECO:0000256" key="11">
    <source>
        <dbReference type="ARBA" id="ARBA00022989"/>
    </source>
</evidence>
<dbReference type="InterPro" id="IPR003591">
    <property type="entry name" value="Leu-rich_rpt_typical-subtyp"/>
</dbReference>
<dbReference type="SMART" id="SM00369">
    <property type="entry name" value="LRR_TYP"/>
    <property type="match status" value="6"/>
</dbReference>
<keyword evidence="5 16" id="KW-0812">Transmembrane</keyword>
<dbReference type="EMBL" id="CAMAPF010000942">
    <property type="protein sequence ID" value="CAH9126446.1"/>
    <property type="molecule type" value="Genomic_DNA"/>
</dbReference>
<dbReference type="CDD" id="cd14066">
    <property type="entry name" value="STKc_IRAK"/>
    <property type="match status" value="1"/>
</dbReference>
<evidence type="ECO:0000256" key="14">
    <source>
        <dbReference type="PROSITE-ProRule" id="PRU10141"/>
    </source>
</evidence>
<keyword evidence="12 16" id="KW-0472">Membrane</keyword>
<evidence type="ECO:0000256" key="2">
    <source>
        <dbReference type="ARBA" id="ARBA00008684"/>
    </source>
</evidence>
<evidence type="ECO:0000256" key="15">
    <source>
        <dbReference type="SAM" id="MobiDB-lite"/>
    </source>
</evidence>
<dbReference type="SUPFAM" id="SSF52058">
    <property type="entry name" value="L domain-like"/>
    <property type="match status" value="2"/>
</dbReference>
<feature type="transmembrane region" description="Helical" evidence="16">
    <location>
        <begin position="641"/>
        <end position="662"/>
    </location>
</feature>
<dbReference type="PROSITE" id="PS00108">
    <property type="entry name" value="PROTEIN_KINASE_ST"/>
    <property type="match status" value="1"/>
</dbReference>
<dbReference type="FunFam" id="1.10.510.10:FF:002903">
    <property type="match status" value="1"/>
</dbReference>
<evidence type="ECO:0000259" key="18">
    <source>
        <dbReference type="PROSITE" id="PS50011"/>
    </source>
</evidence>
<dbReference type="Pfam" id="PF00069">
    <property type="entry name" value="Pkinase"/>
    <property type="match status" value="1"/>
</dbReference>
<feature type="chain" id="PRO_5043784880" description="Protein kinase domain-containing protein" evidence="17">
    <location>
        <begin position="31"/>
        <end position="1001"/>
    </location>
</feature>
<dbReference type="PANTHER" id="PTHR48056">
    <property type="entry name" value="LRR RECEPTOR-LIKE SERINE/THREONINE-PROTEIN KINASE-RELATED"/>
    <property type="match status" value="1"/>
</dbReference>
<evidence type="ECO:0000256" key="9">
    <source>
        <dbReference type="ARBA" id="ARBA00022777"/>
    </source>
</evidence>
<proteinExistence type="inferred from homology"/>
<accession>A0AAV0ET45</accession>
<dbReference type="Proteomes" id="UP001152523">
    <property type="component" value="Unassembled WGS sequence"/>
</dbReference>
<dbReference type="InterPro" id="IPR013210">
    <property type="entry name" value="LRR_N_plant-typ"/>
</dbReference>
<feature type="compositionally biased region" description="Basic and acidic residues" evidence="15">
    <location>
        <begin position="983"/>
        <end position="992"/>
    </location>
</feature>
<dbReference type="SMART" id="SM00220">
    <property type="entry name" value="S_TKc"/>
    <property type="match status" value="1"/>
</dbReference>
<dbReference type="InterPro" id="IPR001611">
    <property type="entry name" value="Leu-rich_rpt"/>
</dbReference>
<keyword evidence="8 14" id="KW-0547">Nucleotide-binding</keyword>
<dbReference type="GO" id="GO:0051707">
    <property type="term" value="P:response to other organism"/>
    <property type="evidence" value="ECO:0007669"/>
    <property type="project" value="UniProtKB-ARBA"/>
</dbReference>
<evidence type="ECO:0000256" key="1">
    <source>
        <dbReference type="ARBA" id="ARBA00004167"/>
    </source>
</evidence>
<gene>
    <name evidence="19" type="ORF">CEPIT_LOCUS27543</name>
</gene>
<dbReference type="InterPro" id="IPR050647">
    <property type="entry name" value="Plant_LRR-RLKs"/>
</dbReference>
<dbReference type="Pfam" id="PF08263">
    <property type="entry name" value="LRRNT_2"/>
    <property type="match status" value="1"/>
</dbReference>
<organism evidence="19 20">
    <name type="scientific">Cuscuta epithymum</name>
    <dbReference type="NCBI Taxonomy" id="186058"/>
    <lineage>
        <taxon>Eukaryota</taxon>
        <taxon>Viridiplantae</taxon>
        <taxon>Streptophyta</taxon>
        <taxon>Embryophyta</taxon>
        <taxon>Tracheophyta</taxon>
        <taxon>Spermatophyta</taxon>
        <taxon>Magnoliopsida</taxon>
        <taxon>eudicotyledons</taxon>
        <taxon>Gunneridae</taxon>
        <taxon>Pentapetalae</taxon>
        <taxon>asterids</taxon>
        <taxon>lamiids</taxon>
        <taxon>Solanales</taxon>
        <taxon>Convolvulaceae</taxon>
        <taxon>Cuscuteae</taxon>
        <taxon>Cuscuta</taxon>
        <taxon>Cuscuta subgen. Cuscuta</taxon>
    </lineage>
</organism>
<evidence type="ECO:0000256" key="17">
    <source>
        <dbReference type="SAM" id="SignalP"/>
    </source>
</evidence>
<dbReference type="Pfam" id="PF23598">
    <property type="entry name" value="LRR_14"/>
    <property type="match status" value="1"/>
</dbReference>
<evidence type="ECO:0000256" key="8">
    <source>
        <dbReference type="ARBA" id="ARBA00022741"/>
    </source>
</evidence>
<comment type="caution">
    <text evidence="19">The sequence shown here is derived from an EMBL/GenBank/DDBJ whole genome shotgun (WGS) entry which is preliminary data.</text>
</comment>
<dbReference type="GO" id="GO:0033612">
    <property type="term" value="F:receptor serine/threonine kinase binding"/>
    <property type="evidence" value="ECO:0007669"/>
    <property type="project" value="TreeGrafter"/>
</dbReference>
<dbReference type="AlphaFoldDB" id="A0AAV0ET45"/>
<dbReference type="GO" id="GO:0016020">
    <property type="term" value="C:membrane"/>
    <property type="evidence" value="ECO:0007669"/>
    <property type="project" value="UniProtKB-SubCell"/>
</dbReference>
<name>A0AAV0ET45_9ASTE</name>
<dbReference type="InterPro" id="IPR017441">
    <property type="entry name" value="Protein_kinase_ATP_BS"/>
</dbReference>
<dbReference type="InterPro" id="IPR032675">
    <property type="entry name" value="LRR_dom_sf"/>
</dbReference>
<evidence type="ECO:0000256" key="3">
    <source>
        <dbReference type="ARBA" id="ARBA00022614"/>
    </source>
</evidence>
<dbReference type="GO" id="GO:0004672">
    <property type="term" value="F:protein kinase activity"/>
    <property type="evidence" value="ECO:0007669"/>
    <property type="project" value="InterPro"/>
</dbReference>
<dbReference type="SUPFAM" id="SSF56112">
    <property type="entry name" value="Protein kinase-like (PK-like)"/>
    <property type="match status" value="1"/>
</dbReference>
<sequence>MSICTSSSSTQISLAFLTLLILTLPFNGESQTSSLNPEKSILLDLKNQFSNPPNISHWTPSSDHCAWSEITCNGGVVTGIHLGWLRINATIPSFICDLRNLTFLDLNHNFISGAFPTVLNNCSKLDYLDLSYNLFNGIIPADATSLPPNLQVLNLTANWFIGGIPAGIGGLVALKELQLTQAFANGSFPSEIGSLLNLEVLVMNQNAFSPQEIPPSFTQLKKLRNLWISEANLIGEIPGNINNMEALEFLDLSINCLTGNIPRDLLSLKNLTTVYLYNNMLSGPIPMPVQPADLKLTDVDFSNNSLTGSVPENFGELMKLEELTLFMNQLSGKIPLGLGRLPALSLVKLFQNNLVGEIPPDFGRFSKLQLFDVSSNHLTGSLPDGLCENKVLNLLIAFNNNLTGHLPRSLEECNTLNVVRVEKNNLSGEIPYGLWTSVSLAKLMINNNQFTGQLPQGLQLPSNLSLVDISNNRFSGGIPPDISMWSNLITLRASNNLLTGEIPQELTVLRSLSVLMLDGNMLSGSFPLNITSWKSLSTLICSRNQLSGKIPPALGLLPNLNQLDLSENRFSGEIPPEIGDLITTSLNLSSNRLSGKIPEELEGAAFGKSFLNNPSLCAATHTRGLRFCDERSGKVSTKITAILGSLAAFLFLVVVAYTLFVFRSYQRRKKAAVEDWKLTPFHSLSFTESSILPNLMEKNVVGSGGSGRVYVVPLSRSTGEKVAVKKIWSNHKLEESLEKEFLAEVEILGTIRHSNIVKLLCCISSEESKLLVYEYMENRSLDLWLHAKRRSADQLLDWPTRLRIAIGTARGLCHMHHNCSQPIVHRDVKSSNVLLDSEFNAKVADFGLARILSGHGDSNTVSSVAGSFGYIAPEYAHTRKVNEKVDVYSFGVILLELVTGREPNDEEEEWCLVDWARHHVEAGIAIGEALDEEITTANNLGEMCGVFRLGIFCTAANPAKRPTMKEALRILQHCTDLLPNGRQKTDFNEHDGAPLLKSSKR</sequence>
<protein>
    <recommendedName>
        <fullName evidence="18">Protein kinase domain-containing protein</fullName>
    </recommendedName>
</protein>
<keyword evidence="9" id="KW-0418">Kinase</keyword>
<evidence type="ECO:0000313" key="19">
    <source>
        <dbReference type="EMBL" id="CAH9126446.1"/>
    </source>
</evidence>
<dbReference type="InterPro" id="IPR055414">
    <property type="entry name" value="LRR_R13L4/SHOC2-like"/>
</dbReference>
<keyword evidence="3" id="KW-0433">Leucine-rich repeat</keyword>
<feature type="domain" description="Protein kinase" evidence="18">
    <location>
        <begin position="695"/>
        <end position="978"/>
    </location>
</feature>
<feature type="binding site" evidence="14">
    <location>
        <position position="726"/>
    </location>
    <ligand>
        <name>ATP</name>
        <dbReference type="ChEBI" id="CHEBI:30616"/>
    </ligand>
</feature>
<dbReference type="Gene3D" id="3.30.200.20">
    <property type="entry name" value="Phosphorylase Kinase, domain 1"/>
    <property type="match status" value="1"/>
</dbReference>
<keyword evidence="7" id="KW-0677">Repeat</keyword>
<comment type="similarity">
    <text evidence="2">Belongs to the protein kinase superfamily. Ser/Thr protein kinase family.</text>
</comment>
<evidence type="ECO:0000256" key="13">
    <source>
        <dbReference type="ARBA" id="ARBA00023180"/>
    </source>
</evidence>
<evidence type="ECO:0000256" key="4">
    <source>
        <dbReference type="ARBA" id="ARBA00022679"/>
    </source>
</evidence>
<dbReference type="InterPro" id="IPR008271">
    <property type="entry name" value="Ser/Thr_kinase_AS"/>
</dbReference>
<keyword evidence="13" id="KW-0325">Glycoprotein</keyword>
<dbReference type="InterPro" id="IPR000719">
    <property type="entry name" value="Prot_kinase_dom"/>
</dbReference>
<keyword evidence="20" id="KW-1185">Reference proteome</keyword>
<dbReference type="Pfam" id="PF13855">
    <property type="entry name" value="LRR_8"/>
    <property type="match status" value="1"/>
</dbReference>
<evidence type="ECO:0000256" key="16">
    <source>
        <dbReference type="SAM" id="Phobius"/>
    </source>
</evidence>
<dbReference type="Gene3D" id="1.10.510.10">
    <property type="entry name" value="Transferase(Phosphotransferase) domain 1"/>
    <property type="match status" value="1"/>
</dbReference>
<dbReference type="PANTHER" id="PTHR48056:SF29">
    <property type="entry name" value="RECEPTOR-LIKE PROTEIN KINASE HSL1"/>
    <property type="match status" value="1"/>
</dbReference>
<evidence type="ECO:0000256" key="12">
    <source>
        <dbReference type="ARBA" id="ARBA00023136"/>
    </source>
</evidence>
<dbReference type="FunFam" id="3.80.10.10:FF:000095">
    <property type="entry name" value="LRR receptor-like serine/threonine-protein kinase GSO1"/>
    <property type="match status" value="2"/>
</dbReference>
<feature type="signal peptide" evidence="17">
    <location>
        <begin position="1"/>
        <end position="30"/>
    </location>
</feature>
<evidence type="ECO:0000256" key="10">
    <source>
        <dbReference type="ARBA" id="ARBA00022840"/>
    </source>
</evidence>
<keyword evidence="10 14" id="KW-0067">ATP-binding</keyword>
<evidence type="ECO:0000256" key="5">
    <source>
        <dbReference type="ARBA" id="ARBA00022692"/>
    </source>
</evidence>
<comment type="subcellular location">
    <subcellularLocation>
        <location evidence="1">Membrane</location>
        <topology evidence="1">Single-pass membrane protein</topology>
    </subcellularLocation>
</comment>
<keyword evidence="4" id="KW-0808">Transferase</keyword>
<dbReference type="FunFam" id="3.80.10.10:FF:000221">
    <property type="entry name" value="Leucine-rich repeat receptor-like protein kinase PXL1"/>
    <property type="match status" value="1"/>
</dbReference>
<dbReference type="PROSITE" id="PS50011">
    <property type="entry name" value="PROTEIN_KINASE_DOM"/>
    <property type="match status" value="1"/>
</dbReference>
<dbReference type="GO" id="GO:0006952">
    <property type="term" value="P:defense response"/>
    <property type="evidence" value="ECO:0007669"/>
    <property type="project" value="UniProtKB-ARBA"/>
</dbReference>
<evidence type="ECO:0000313" key="20">
    <source>
        <dbReference type="Proteomes" id="UP001152523"/>
    </source>
</evidence>
<feature type="region of interest" description="Disordered" evidence="15">
    <location>
        <begin position="982"/>
        <end position="1001"/>
    </location>
</feature>
<evidence type="ECO:0000256" key="6">
    <source>
        <dbReference type="ARBA" id="ARBA00022729"/>
    </source>
</evidence>
<dbReference type="Pfam" id="PF00560">
    <property type="entry name" value="LRR_1"/>
    <property type="match status" value="6"/>
</dbReference>
<reference evidence="19" key="1">
    <citation type="submission" date="2022-07" db="EMBL/GenBank/DDBJ databases">
        <authorList>
            <person name="Macas J."/>
            <person name="Novak P."/>
            <person name="Neumann P."/>
        </authorList>
    </citation>
    <scope>NUCLEOTIDE SEQUENCE</scope>
</reference>
<dbReference type="Gene3D" id="3.80.10.10">
    <property type="entry name" value="Ribonuclease Inhibitor"/>
    <property type="match status" value="4"/>
</dbReference>
<evidence type="ECO:0000256" key="7">
    <source>
        <dbReference type="ARBA" id="ARBA00022737"/>
    </source>
</evidence>
<keyword evidence="11 16" id="KW-1133">Transmembrane helix</keyword>
<dbReference type="PROSITE" id="PS00107">
    <property type="entry name" value="PROTEIN_KINASE_ATP"/>
    <property type="match status" value="1"/>
</dbReference>
<keyword evidence="6 17" id="KW-0732">Signal</keyword>